<reference evidence="6 7" key="1">
    <citation type="submission" date="2017-03" db="EMBL/GenBank/DDBJ databases">
        <authorList>
            <person name="Afonso C.L."/>
            <person name="Miller P.J."/>
            <person name="Scott M.A."/>
            <person name="Spackman E."/>
            <person name="Goraichik I."/>
            <person name="Dimitrov K.M."/>
            <person name="Suarez D.L."/>
            <person name="Swayne D.E."/>
        </authorList>
    </citation>
    <scope>NUCLEOTIDE SEQUENCE [LARGE SCALE GENOMIC DNA]</scope>
    <source>
        <strain evidence="6 7">CECT 7691</strain>
    </source>
</reference>
<dbReference type="EMBL" id="FWFR01000004">
    <property type="protein sequence ID" value="SLN75290.1"/>
    <property type="molecule type" value="Genomic_DNA"/>
</dbReference>
<dbReference type="InterPro" id="IPR027417">
    <property type="entry name" value="P-loop_NTPase"/>
</dbReference>
<sequence length="249" mass="27660">MAAEAFLTVRNLSKSYGEDRILRDVSFEVERGETMVICGPSGCGKSTLLRCLNGLEPVETGTLRIGEREIDLSNARVRETARDGTGLVFQNFNLFPHMTVLQNLTLAPKRVRKMSNAEATRQADELLELVGLTERRAAYPFELSGGQRQRVAIARALAMKPDLLMFDEPTSALDPEKKEEVLGVIGDLKQQGNVTMIVVTHEIGFGKNVADWAMLLEEGRIVEHDRAQSFFTAPKSPRTQQFLKAIINA</sequence>
<accession>A0A1Y5U244</accession>
<dbReference type="SUPFAM" id="SSF52540">
    <property type="entry name" value="P-loop containing nucleoside triphosphate hydrolases"/>
    <property type="match status" value="1"/>
</dbReference>
<dbReference type="PROSITE" id="PS00211">
    <property type="entry name" value="ABC_TRANSPORTER_1"/>
    <property type="match status" value="1"/>
</dbReference>
<dbReference type="InterPro" id="IPR017871">
    <property type="entry name" value="ABC_transporter-like_CS"/>
</dbReference>
<keyword evidence="2" id="KW-0813">Transport</keyword>
<evidence type="ECO:0000256" key="3">
    <source>
        <dbReference type="ARBA" id="ARBA00022741"/>
    </source>
</evidence>
<organism evidence="6 7">
    <name type="scientific">Oceanibacterium hippocampi</name>
    <dbReference type="NCBI Taxonomy" id="745714"/>
    <lineage>
        <taxon>Bacteria</taxon>
        <taxon>Pseudomonadati</taxon>
        <taxon>Pseudomonadota</taxon>
        <taxon>Alphaproteobacteria</taxon>
        <taxon>Sneathiellales</taxon>
        <taxon>Sneathiellaceae</taxon>
        <taxon>Oceanibacterium</taxon>
    </lineage>
</organism>
<dbReference type="Gene3D" id="3.40.50.300">
    <property type="entry name" value="P-loop containing nucleotide triphosphate hydrolases"/>
    <property type="match status" value="1"/>
</dbReference>
<evidence type="ECO:0000256" key="4">
    <source>
        <dbReference type="ARBA" id="ARBA00022840"/>
    </source>
</evidence>
<feature type="domain" description="ABC transporter" evidence="5">
    <location>
        <begin position="7"/>
        <end position="243"/>
    </location>
</feature>
<evidence type="ECO:0000313" key="6">
    <source>
        <dbReference type="EMBL" id="SLN75290.1"/>
    </source>
</evidence>
<dbReference type="InterPro" id="IPR003593">
    <property type="entry name" value="AAA+_ATPase"/>
</dbReference>
<keyword evidence="3" id="KW-0547">Nucleotide-binding</keyword>
<dbReference type="InterPro" id="IPR003439">
    <property type="entry name" value="ABC_transporter-like_ATP-bd"/>
</dbReference>
<name>A0A1Y5U244_9PROT</name>
<comment type="similarity">
    <text evidence="1">Belongs to the ABC transporter superfamily.</text>
</comment>
<dbReference type="InterPro" id="IPR050086">
    <property type="entry name" value="MetN_ABC_transporter-like"/>
</dbReference>
<dbReference type="PANTHER" id="PTHR43166">
    <property type="entry name" value="AMINO ACID IMPORT ATP-BINDING PROTEIN"/>
    <property type="match status" value="1"/>
</dbReference>
<proteinExistence type="inferred from homology"/>
<evidence type="ECO:0000256" key="1">
    <source>
        <dbReference type="ARBA" id="ARBA00005417"/>
    </source>
</evidence>
<dbReference type="InParanoid" id="A0A1Y5U244"/>
<dbReference type="SMART" id="SM00382">
    <property type="entry name" value="AAA"/>
    <property type="match status" value="1"/>
</dbReference>
<dbReference type="PROSITE" id="PS50893">
    <property type="entry name" value="ABC_TRANSPORTER_2"/>
    <property type="match status" value="1"/>
</dbReference>
<dbReference type="GO" id="GO:0005524">
    <property type="term" value="F:ATP binding"/>
    <property type="evidence" value="ECO:0007669"/>
    <property type="project" value="UniProtKB-KW"/>
</dbReference>
<dbReference type="InterPro" id="IPR030679">
    <property type="entry name" value="ABC_ATPase_HisP-typ"/>
</dbReference>
<dbReference type="Pfam" id="PF00005">
    <property type="entry name" value="ABC_tran"/>
    <property type="match status" value="1"/>
</dbReference>
<dbReference type="GO" id="GO:0015424">
    <property type="term" value="F:ABC-type amino acid transporter activity"/>
    <property type="evidence" value="ECO:0007669"/>
    <property type="project" value="InterPro"/>
</dbReference>
<protein>
    <submittedName>
        <fullName evidence="6">Arginine transport ATP-binding protein ArtM</fullName>
    </submittedName>
</protein>
<dbReference type="RefSeq" id="WP_217808149.1">
    <property type="nucleotide sequence ID" value="NZ_FWFR01000004.1"/>
</dbReference>
<dbReference type="PIRSF" id="PIRSF039085">
    <property type="entry name" value="ABC_ATPase_HisP"/>
    <property type="match status" value="1"/>
</dbReference>
<keyword evidence="4 6" id="KW-0067">ATP-binding</keyword>
<gene>
    <name evidence="6" type="primary">artM_3</name>
    <name evidence="6" type="ORF">OCH7691_03833</name>
</gene>
<evidence type="ECO:0000259" key="5">
    <source>
        <dbReference type="PROSITE" id="PS50893"/>
    </source>
</evidence>
<dbReference type="AlphaFoldDB" id="A0A1Y5U244"/>
<dbReference type="PANTHER" id="PTHR43166:SF4">
    <property type="entry name" value="PHOSPHONATES IMPORT ATP-BINDING PROTEIN PHNC"/>
    <property type="match status" value="1"/>
</dbReference>
<evidence type="ECO:0000256" key="2">
    <source>
        <dbReference type="ARBA" id="ARBA00022448"/>
    </source>
</evidence>
<dbReference type="GO" id="GO:0016887">
    <property type="term" value="F:ATP hydrolysis activity"/>
    <property type="evidence" value="ECO:0007669"/>
    <property type="project" value="InterPro"/>
</dbReference>
<evidence type="ECO:0000313" key="7">
    <source>
        <dbReference type="Proteomes" id="UP000193200"/>
    </source>
</evidence>
<keyword evidence="7" id="KW-1185">Reference proteome</keyword>
<dbReference type="Proteomes" id="UP000193200">
    <property type="component" value="Unassembled WGS sequence"/>
</dbReference>